<dbReference type="InterPro" id="IPR011663">
    <property type="entry name" value="UTRA"/>
</dbReference>
<dbReference type="SMART" id="SM00866">
    <property type="entry name" value="UTRA"/>
    <property type="match status" value="1"/>
</dbReference>
<dbReference type="SUPFAM" id="SSF64288">
    <property type="entry name" value="Chorismate lyase-like"/>
    <property type="match status" value="1"/>
</dbReference>
<keyword evidence="1" id="KW-0805">Transcription regulation</keyword>
<sequence>MNIKANPPMPVVGTTLYKEVQRQVLRALAAGEWKPGSAIPAEKKLCEMFSVSIGTLRKAIDELVAENILIRHQGRGTYVAQHNRAQQMFRFFNFTDHAGNKTYPQLSLISYSKRRVDKVAAEKLRLAASDKAIAFTNLLYLEEQPVIVDDIVLPEPLFTSLTEAQIRNRPNTLYNLYQTDFGISIIRIEERLRAGTALPRYAELLGIKPGAPILEVRRVAFSYDDRPVEWRISYVNTDKHEYAVPTAQ</sequence>
<dbReference type="Gene3D" id="1.10.10.10">
    <property type="entry name" value="Winged helix-like DNA-binding domain superfamily/Winged helix DNA-binding domain"/>
    <property type="match status" value="1"/>
</dbReference>
<keyword evidence="2" id="KW-0238">DNA-binding</keyword>
<dbReference type="PROSITE" id="PS50949">
    <property type="entry name" value="HTH_GNTR"/>
    <property type="match status" value="1"/>
</dbReference>
<accession>A0ABS0ESW0</accession>
<evidence type="ECO:0000259" key="4">
    <source>
        <dbReference type="PROSITE" id="PS50949"/>
    </source>
</evidence>
<reference evidence="5 6" key="1">
    <citation type="submission" date="2020-11" db="EMBL/GenBank/DDBJ databases">
        <title>WGS of Herminiimonas contaminans strain Marseille-Q4544 isolated from planarians Schmidtea mediterranea.</title>
        <authorList>
            <person name="Kangale L."/>
        </authorList>
    </citation>
    <scope>NUCLEOTIDE SEQUENCE [LARGE SCALE GENOMIC DNA]</scope>
    <source>
        <strain evidence="5 6">Marseille-Q4544</strain>
    </source>
</reference>
<dbReference type="Pfam" id="PF00392">
    <property type="entry name" value="GntR"/>
    <property type="match status" value="1"/>
</dbReference>
<keyword evidence="6" id="KW-1185">Reference proteome</keyword>
<evidence type="ECO:0000313" key="5">
    <source>
        <dbReference type="EMBL" id="MBF8177931.1"/>
    </source>
</evidence>
<dbReference type="Pfam" id="PF07702">
    <property type="entry name" value="UTRA"/>
    <property type="match status" value="1"/>
</dbReference>
<evidence type="ECO:0000256" key="1">
    <source>
        <dbReference type="ARBA" id="ARBA00023015"/>
    </source>
</evidence>
<dbReference type="PANTHER" id="PTHR44846">
    <property type="entry name" value="MANNOSYL-D-GLYCERATE TRANSPORT/METABOLISM SYSTEM REPRESSOR MNGR-RELATED"/>
    <property type="match status" value="1"/>
</dbReference>
<gene>
    <name evidence="5" type="ORF">IXC47_09590</name>
</gene>
<keyword evidence="3" id="KW-0804">Transcription</keyword>
<name>A0ABS0ESW0_9BURK</name>
<evidence type="ECO:0000256" key="2">
    <source>
        <dbReference type="ARBA" id="ARBA00023125"/>
    </source>
</evidence>
<protein>
    <submittedName>
        <fullName evidence="5">GntR family transcriptional regulator</fullName>
    </submittedName>
</protein>
<dbReference type="CDD" id="cd07377">
    <property type="entry name" value="WHTH_GntR"/>
    <property type="match status" value="1"/>
</dbReference>
<dbReference type="Proteomes" id="UP000657372">
    <property type="component" value="Unassembled WGS sequence"/>
</dbReference>
<feature type="domain" description="HTH gntR-type" evidence="4">
    <location>
        <begin position="14"/>
        <end position="82"/>
    </location>
</feature>
<dbReference type="InterPro" id="IPR036388">
    <property type="entry name" value="WH-like_DNA-bd_sf"/>
</dbReference>
<dbReference type="RefSeq" id="WP_195875482.1">
    <property type="nucleotide sequence ID" value="NZ_JADOEL010000006.1"/>
</dbReference>
<dbReference type="InterPro" id="IPR028978">
    <property type="entry name" value="Chorismate_lyase_/UTRA_dom_sf"/>
</dbReference>
<comment type="caution">
    <text evidence="5">The sequence shown here is derived from an EMBL/GenBank/DDBJ whole genome shotgun (WGS) entry which is preliminary data.</text>
</comment>
<dbReference type="InterPro" id="IPR036390">
    <property type="entry name" value="WH_DNA-bd_sf"/>
</dbReference>
<organism evidence="5 6">
    <name type="scientific">Herminiimonas contaminans</name>
    <dbReference type="NCBI Taxonomy" id="1111140"/>
    <lineage>
        <taxon>Bacteria</taxon>
        <taxon>Pseudomonadati</taxon>
        <taxon>Pseudomonadota</taxon>
        <taxon>Betaproteobacteria</taxon>
        <taxon>Burkholderiales</taxon>
        <taxon>Oxalobacteraceae</taxon>
        <taxon>Herminiimonas</taxon>
    </lineage>
</organism>
<dbReference type="PANTHER" id="PTHR44846:SF1">
    <property type="entry name" value="MANNOSYL-D-GLYCERATE TRANSPORT_METABOLISM SYSTEM REPRESSOR MNGR-RELATED"/>
    <property type="match status" value="1"/>
</dbReference>
<dbReference type="EMBL" id="JADOEL010000006">
    <property type="protein sequence ID" value="MBF8177931.1"/>
    <property type="molecule type" value="Genomic_DNA"/>
</dbReference>
<evidence type="ECO:0000313" key="6">
    <source>
        <dbReference type="Proteomes" id="UP000657372"/>
    </source>
</evidence>
<dbReference type="SMART" id="SM00345">
    <property type="entry name" value="HTH_GNTR"/>
    <property type="match status" value="1"/>
</dbReference>
<proteinExistence type="predicted"/>
<dbReference type="Gene3D" id="3.40.1410.10">
    <property type="entry name" value="Chorismate lyase-like"/>
    <property type="match status" value="1"/>
</dbReference>
<evidence type="ECO:0000256" key="3">
    <source>
        <dbReference type="ARBA" id="ARBA00023163"/>
    </source>
</evidence>
<dbReference type="SUPFAM" id="SSF46785">
    <property type="entry name" value="Winged helix' DNA-binding domain"/>
    <property type="match status" value="1"/>
</dbReference>
<dbReference type="InterPro" id="IPR000524">
    <property type="entry name" value="Tscrpt_reg_HTH_GntR"/>
</dbReference>
<dbReference type="InterPro" id="IPR050679">
    <property type="entry name" value="Bact_HTH_transcr_reg"/>
</dbReference>